<organism evidence="2 3">
    <name type="scientific">Necator americanus</name>
    <name type="common">Human hookworm</name>
    <dbReference type="NCBI Taxonomy" id="51031"/>
    <lineage>
        <taxon>Eukaryota</taxon>
        <taxon>Metazoa</taxon>
        <taxon>Ecdysozoa</taxon>
        <taxon>Nematoda</taxon>
        <taxon>Chromadorea</taxon>
        <taxon>Rhabditida</taxon>
        <taxon>Rhabditina</taxon>
        <taxon>Rhabditomorpha</taxon>
        <taxon>Strongyloidea</taxon>
        <taxon>Ancylostomatidae</taxon>
        <taxon>Bunostominae</taxon>
        <taxon>Necator</taxon>
    </lineage>
</organism>
<feature type="transmembrane region" description="Helical" evidence="1">
    <location>
        <begin position="368"/>
        <end position="386"/>
    </location>
</feature>
<dbReference type="InterPro" id="IPR036259">
    <property type="entry name" value="MFS_trans_sf"/>
</dbReference>
<gene>
    <name evidence="2" type="primary">Necator_chrI.g1391</name>
    <name evidence="2" type="ORF">RB195_005265</name>
</gene>
<dbReference type="Pfam" id="PF07690">
    <property type="entry name" value="MFS_1"/>
    <property type="match status" value="1"/>
</dbReference>
<evidence type="ECO:0008006" key="4">
    <source>
        <dbReference type="Google" id="ProtNLM"/>
    </source>
</evidence>
<dbReference type="Gene3D" id="1.20.1250.20">
    <property type="entry name" value="MFS general substrate transporter like domains"/>
    <property type="match status" value="2"/>
</dbReference>
<evidence type="ECO:0000313" key="2">
    <source>
        <dbReference type="EMBL" id="KAK6727472.1"/>
    </source>
</evidence>
<keyword evidence="1" id="KW-0472">Membrane</keyword>
<feature type="transmembrane region" description="Helical" evidence="1">
    <location>
        <begin position="328"/>
        <end position="348"/>
    </location>
</feature>
<feature type="transmembrane region" description="Helical" evidence="1">
    <location>
        <begin position="166"/>
        <end position="188"/>
    </location>
</feature>
<feature type="transmembrane region" description="Helical" evidence="1">
    <location>
        <begin position="462"/>
        <end position="480"/>
    </location>
</feature>
<feature type="transmembrane region" description="Helical" evidence="1">
    <location>
        <begin position="392"/>
        <end position="410"/>
    </location>
</feature>
<evidence type="ECO:0000313" key="3">
    <source>
        <dbReference type="Proteomes" id="UP001303046"/>
    </source>
</evidence>
<dbReference type="PANTHER" id="PTHR45757">
    <property type="entry name" value="PROTEIN CBG23364-RELATED"/>
    <property type="match status" value="1"/>
</dbReference>
<comment type="caution">
    <text evidence="2">The sequence shown here is derived from an EMBL/GenBank/DDBJ whole genome shotgun (WGS) entry which is preliminary data.</text>
</comment>
<name>A0ABR1BLZ4_NECAM</name>
<feature type="transmembrane region" description="Helical" evidence="1">
    <location>
        <begin position="431"/>
        <end position="450"/>
    </location>
</feature>
<evidence type="ECO:0000256" key="1">
    <source>
        <dbReference type="SAM" id="Phobius"/>
    </source>
</evidence>
<keyword evidence="1" id="KW-0812">Transmembrane</keyword>
<dbReference type="InterPro" id="IPR011701">
    <property type="entry name" value="MFS"/>
</dbReference>
<dbReference type="SUPFAM" id="SSF103473">
    <property type="entry name" value="MFS general substrate transporter"/>
    <property type="match status" value="1"/>
</dbReference>
<feature type="transmembrane region" description="Helical" evidence="1">
    <location>
        <begin position="200"/>
        <end position="220"/>
    </location>
</feature>
<proteinExistence type="predicted"/>
<keyword evidence="1" id="KW-1133">Transmembrane helix</keyword>
<reference evidence="2 3" key="1">
    <citation type="submission" date="2023-08" db="EMBL/GenBank/DDBJ databases">
        <title>A Necator americanus chromosomal reference genome.</title>
        <authorList>
            <person name="Ilik V."/>
            <person name="Petrzelkova K.J."/>
            <person name="Pardy F."/>
            <person name="Fuh T."/>
            <person name="Niatou-Singa F.S."/>
            <person name="Gouil Q."/>
            <person name="Baker L."/>
            <person name="Ritchie M.E."/>
            <person name="Jex A.R."/>
            <person name="Gazzola D."/>
            <person name="Li H."/>
            <person name="Toshio Fujiwara R."/>
            <person name="Zhan B."/>
            <person name="Aroian R.V."/>
            <person name="Pafco B."/>
            <person name="Schwarz E.M."/>
        </authorList>
    </citation>
    <scope>NUCLEOTIDE SEQUENCE [LARGE SCALE GENOMIC DNA]</scope>
    <source>
        <strain evidence="2 3">Aroian</strain>
        <tissue evidence="2">Whole animal</tissue>
    </source>
</reference>
<dbReference type="EMBL" id="JAVFWL010000001">
    <property type="protein sequence ID" value="KAK6727472.1"/>
    <property type="molecule type" value="Genomic_DNA"/>
</dbReference>
<feature type="transmembrane region" description="Helical" evidence="1">
    <location>
        <begin position="113"/>
        <end position="133"/>
    </location>
</feature>
<protein>
    <recommendedName>
        <fullName evidence="4">Transporter, major facilitator family protein</fullName>
    </recommendedName>
</protein>
<dbReference type="PANTHER" id="PTHR45757:SF3">
    <property type="entry name" value="MFS DOMAIN-CONTAINING PROTEIN"/>
    <property type="match status" value="1"/>
</dbReference>
<feature type="transmembrane region" description="Helical" evidence="1">
    <location>
        <begin position="232"/>
        <end position="251"/>
    </location>
</feature>
<feature type="transmembrane region" description="Helical" evidence="1">
    <location>
        <begin position="60"/>
        <end position="77"/>
    </location>
</feature>
<sequence>MVLLGALDVYLRAQGYNKYNCRISSAEVKMSRANKPGGEQTTALMTGREAPGKAPICARFRYVILITAALCLTSLLSNMNTYNFTKICMNPKNGSTTSELDAKRQYNKLEQSWLQACVAIGALAASVPYTYMFQHYTKKWVFLSAGIISAISTILIPTANEYGFKYFLVARTFQGIAFSATFPVIGAITADWATLTEHGLFCGLLTGCTQLSQIFTMPVSGTLCTSRWGWPSVYYAHAFFTIISFCFWILLYKDTPEEHKFVGGAELKRLQTGKTKKKNTNEKLPYKQMLTDKTLLGAWIAAFGDLLAVQLVTMFNPQYVNDYLRYNVFKTGFLAALPVAVQFCLKLLGGVSSDMLTCLDETLKLRIYNSLALGASAFFFIILAFIRRESNVTAIVILVFAESLLGLNTAGFNKCITLHSRQFGHFGMTQIMNIWAVTILLEPFVVNAIISENTFEDWRNCFLIHAGILLLCNVIFCIWADAKPAPWTCVADEKADGEEMAARDGVNVAVRTPPSH</sequence>
<accession>A0ABR1BLZ4</accession>
<keyword evidence="3" id="KW-1185">Reference proteome</keyword>
<feature type="transmembrane region" description="Helical" evidence="1">
    <location>
        <begin position="295"/>
        <end position="316"/>
    </location>
</feature>
<feature type="transmembrane region" description="Helical" evidence="1">
    <location>
        <begin position="140"/>
        <end position="160"/>
    </location>
</feature>
<dbReference type="Proteomes" id="UP001303046">
    <property type="component" value="Unassembled WGS sequence"/>
</dbReference>